<feature type="signal peptide" evidence="1">
    <location>
        <begin position="1"/>
        <end position="23"/>
    </location>
</feature>
<keyword evidence="1" id="KW-0732">Signal</keyword>
<reference evidence="2" key="1">
    <citation type="journal article" date="2015" name="Sci. Rep.">
        <title>Tissue- and time-dependent transcription in Ixodes ricinus salivary glands and midguts when blood feeding on the vertebrate host.</title>
        <authorList>
            <person name="Kotsyfakis M."/>
            <person name="Schwarz A."/>
            <person name="Erhart J."/>
            <person name="Ribeiro J.M."/>
        </authorList>
    </citation>
    <scope>NUCLEOTIDE SEQUENCE</scope>
    <source>
        <tissue evidence="2">Salivary gland and midgut</tissue>
    </source>
</reference>
<dbReference type="EMBL" id="GANP01014143">
    <property type="protein sequence ID" value="JAB70325.1"/>
    <property type="molecule type" value="mRNA"/>
</dbReference>
<protein>
    <submittedName>
        <fullName evidence="2">Putative salivary secreted peptide</fullName>
    </submittedName>
</protein>
<name>V5GJ71_IXORI</name>
<feature type="chain" id="PRO_5004733688" evidence="1">
    <location>
        <begin position="24"/>
        <end position="163"/>
    </location>
</feature>
<evidence type="ECO:0000256" key="1">
    <source>
        <dbReference type="SAM" id="SignalP"/>
    </source>
</evidence>
<proteinExistence type="evidence at transcript level"/>
<accession>V5GJ71</accession>
<organism evidence="2">
    <name type="scientific">Ixodes ricinus</name>
    <name type="common">Common tick</name>
    <name type="synonym">Acarus ricinus</name>
    <dbReference type="NCBI Taxonomy" id="34613"/>
    <lineage>
        <taxon>Eukaryota</taxon>
        <taxon>Metazoa</taxon>
        <taxon>Ecdysozoa</taxon>
        <taxon>Arthropoda</taxon>
        <taxon>Chelicerata</taxon>
        <taxon>Arachnida</taxon>
        <taxon>Acari</taxon>
        <taxon>Parasitiformes</taxon>
        <taxon>Ixodida</taxon>
        <taxon>Ixodoidea</taxon>
        <taxon>Ixodidae</taxon>
        <taxon>Ixodinae</taxon>
        <taxon>Ixodes</taxon>
    </lineage>
</organism>
<sequence length="163" mass="17731">MDIHVVGSFLVLLAVTSNGTTQASSLLGVSSNNKTKGASGKHGAYNACSIIEGGNYYADSVALNTSAEGYLYEYCFAHYISLETSVSGTALMENKCCRVCCNITVYLPPYARHHLIDQNAPYGFPCGKNKICNENQLCIPKPNGTIKINETIERDWNNFVKSC</sequence>
<dbReference type="AlphaFoldDB" id="V5GJ71"/>
<evidence type="ECO:0000313" key="2">
    <source>
        <dbReference type="EMBL" id="JAB70325.1"/>
    </source>
</evidence>